<gene>
    <name evidence="3" type="ORF">D9615_002649</name>
</gene>
<evidence type="ECO:0000313" key="3">
    <source>
        <dbReference type="EMBL" id="KAF5385963.1"/>
    </source>
</evidence>
<dbReference type="EMBL" id="JAACJP010000003">
    <property type="protein sequence ID" value="KAF5385963.1"/>
    <property type="molecule type" value="Genomic_DNA"/>
</dbReference>
<comment type="caution">
    <text evidence="3">The sequence shown here is derived from an EMBL/GenBank/DDBJ whole genome shotgun (WGS) entry which is preliminary data.</text>
</comment>
<evidence type="ECO:0000313" key="4">
    <source>
        <dbReference type="Proteomes" id="UP000565441"/>
    </source>
</evidence>
<dbReference type="AlphaFoldDB" id="A0A8H5HM94"/>
<organism evidence="3 4">
    <name type="scientific">Tricholomella constricta</name>
    <dbReference type="NCBI Taxonomy" id="117010"/>
    <lineage>
        <taxon>Eukaryota</taxon>
        <taxon>Fungi</taxon>
        <taxon>Dikarya</taxon>
        <taxon>Basidiomycota</taxon>
        <taxon>Agaricomycotina</taxon>
        <taxon>Agaricomycetes</taxon>
        <taxon>Agaricomycetidae</taxon>
        <taxon>Agaricales</taxon>
        <taxon>Tricholomatineae</taxon>
        <taxon>Lyophyllaceae</taxon>
        <taxon>Tricholomella</taxon>
    </lineage>
</organism>
<dbReference type="OrthoDB" id="2683998at2759"/>
<protein>
    <recommendedName>
        <fullName evidence="2">XPG N-terminal domain-containing protein</fullName>
    </recommendedName>
</protein>
<sequence>MTPLETMEGQAMTIDSSIWIYQFQATMRDKDGRALTRKEALNHARAPQQTSTSTSTKGKAPEGPVVIDDNAVYLEDINNSALKTPAEKN</sequence>
<feature type="domain" description="XPG N-terminal" evidence="2">
    <location>
        <begin position="4"/>
        <end position="37"/>
    </location>
</feature>
<feature type="region of interest" description="Disordered" evidence="1">
    <location>
        <begin position="37"/>
        <end position="66"/>
    </location>
</feature>
<dbReference type="InterPro" id="IPR006085">
    <property type="entry name" value="XPG_DNA_repair_N"/>
</dbReference>
<dbReference type="Pfam" id="PF00752">
    <property type="entry name" value="XPG_N"/>
    <property type="match status" value="1"/>
</dbReference>
<dbReference type="Gene3D" id="3.40.50.1010">
    <property type="entry name" value="5'-nuclease"/>
    <property type="match status" value="1"/>
</dbReference>
<name>A0A8H5HM94_9AGAR</name>
<dbReference type="Proteomes" id="UP000565441">
    <property type="component" value="Unassembled WGS sequence"/>
</dbReference>
<evidence type="ECO:0000259" key="2">
    <source>
        <dbReference type="Pfam" id="PF00752"/>
    </source>
</evidence>
<dbReference type="GO" id="GO:0004518">
    <property type="term" value="F:nuclease activity"/>
    <property type="evidence" value="ECO:0007669"/>
    <property type="project" value="InterPro"/>
</dbReference>
<accession>A0A8H5HM94</accession>
<keyword evidence="4" id="KW-1185">Reference proteome</keyword>
<reference evidence="3 4" key="1">
    <citation type="journal article" date="2020" name="ISME J.">
        <title>Uncovering the hidden diversity of litter-decomposition mechanisms in mushroom-forming fungi.</title>
        <authorList>
            <person name="Floudas D."/>
            <person name="Bentzer J."/>
            <person name="Ahren D."/>
            <person name="Johansson T."/>
            <person name="Persson P."/>
            <person name="Tunlid A."/>
        </authorList>
    </citation>
    <scope>NUCLEOTIDE SEQUENCE [LARGE SCALE GENOMIC DNA]</scope>
    <source>
        <strain evidence="3 4">CBS 661.87</strain>
    </source>
</reference>
<evidence type="ECO:0000256" key="1">
    <source>
        <dbReference type="SAM" id="MobiDB-lite"/>
    </source>
</evidence>
<proteinExistence type="predicted"/>